<accession>A0A2H5QKD5</accession>
<organism evidence="1 2">
    <name type="scientific">Citrus unshiu</name>
    <name type="common">Satsuma mandarin</name>
    <name type="synonym">Citrus nobilis var. unshiu</name>
    <dbReference type="NCBI Taxonomy" id="55188"/>
    <lineage>
        <taxon>Eukaryota</taxon>
        <taxon>Viridiplantae</taxon>
        <taxon>Streptophyta</taxon>
        <taxon>Embryophyta</taxon>
        <taxon>Tracheophyta</taxon>
        <taxon>Spermatophyta</taxon>
        <taxon>Magnoliopsida</taxon>
        <taxon>eudicotyledons</taxon>
        <taxon>Gunneridae</taxon>
        <taxon>Pentapetalae</taxon>
        <taxon>rosids</taxon>
        <taxon>malvids</taxon>
        <taxon>Sapindales</taxon>
        <taxon>Rutaceae</taxon>
        <taxon>Aurantioideae</taxon>
        <taxon>Citrus</taxon>
    </lineage>
</organism>
<sequence length="62" mass="7362">MKQKNINGLVRTGNFKEASRPQWQGRNNNHWRWRLCCHVENVGSCQCHEPHIRNFIVLLCGF</sequence>
<dbReference type="EMBL" id="BDQV01000448">
    <property type="protein sequence ID" value="GAY65078.1"/>
    <property type="molecule type" value="Genomic_DNA"/>
</dbReference>
<dbReference type="AlphaFoldDB" id="A0A2H5QKD5"/>
<comment type="caution">
    <text evidence="1">The sequence shown here is derived from an EMBL/GenBank/DDBJ whole genome shotgun (WGS) entry which is preliminary data.</text>
</comment>
<keyword evidence="2" id="KW-1185">Reference proteome</keyword>
<proteinExistence type="predicted"/>
<evidence type="ECO:0000313" key="2">
    <source>
        <dbReference type="Proteomes" id="UP000236630"/>
    </source>
</evidence>
<reference evidence="1 2" key="1">
    <citation type="journal article" date="2017" name="Front. Genet.">
        <title>Draft sequencing of the heterozygous diploid genome of Satsuma (Citrus unshiu Marc.) using a hybrid assembly approach.</title>
        <authorList>
            <person name="Shimizu T."/>
            <person name="Tanizawa Y."/>
            <person name="Mochizuki T."/>
            <person name="Nagasaki H."/>
            <person name="Yoshioka T."/>
            <person name="Toyoda A."/>
            <person name="Fujiyama A."/>
            <person name="Kaminuma E."/>
            <person name="Nakamura Y."/>
        </authorList>
    </citation>
    <scope>NUCLEOTIDE SEQUENCE [LARGE SCALE GENOMIC DNA]</scope>
    <source>
        <strain evidence="2">cv. Miyagawa wase</strain>
    </source>
</reference>
<dbReference type="STRING" id="55188.A0A2H5QKD5"/>
<gene>
    <name evidence="1" type="ORF">CUMW_238440</name>
</gene>
<protein>
    <submittedName>
        <fullName evidence="1">Uncharacterized protein</fullName>
    </submittedName>
</protein>
<name>A0A2H5QKD5_CITUN</name>
<evidence type="ECO:0000313" key="1">
    <source>
        <dbReference type="EMBL" id="GAY65078.1"/>
    </source>
</evidence>
<dbReference type="Proteomes" id="UP000236630">
    <property type="component" value="Unassembled WGS sequence"/>
</dbReference>